<reference evidence="1" key="2">
    <citation type="submission" date="2021-09" db="EMBL/GenBank/DDBJ databases">
        <authorList>
            <person name="Gilroy R."/>
        </authorList>
    </citation>
    <scope>NUCLEOTIDE SEQUENCE</scope>
    <source>
        <strain evidence="1">CHK173-2119</strain>
    </source>
</reference>
<accession>A0A921DWH8</accession>
<comment type="caution">
    <text evidence="1">The sequence shown here is derived from an EMBL/GenBank/DDBJ whole genome shotgun (WGS) entry which is preliminary data.</text>
</comment>
<protein>
    <recommendedName>
        <fullName evidence="3">Glycosyl transferase</fullName>
    </recommendedName>
</protein>
<proteinExistence type="predicted"/>
<name>A0A921DWH8_9LACO</name>
<organism evidence="1 2">
    <name type="scientific">Lapidilactobacillus dextrinicus</name>
    <dbReference type="NCBI Taxonomy" id="51664"/>
    <lineage>
        <taxon>Bacteria</taxon>
        <taxon>Bacillati</taxon>
        <taxon>Bacillota</taxon>
        <taxon>Bacilli</taxon>
        <taxon>Lactobacillales</taxon>
        <taxon>Lactobacillaceae</taxon>
        <taxon>Lapidilactobacillus</taxon>
    </lineage>
</organism>
<evidence type="ECO:0008006" key="3">
    <source>
        <dbReference type="Google" id="ProtNLM"/>
    </source>
</evidence>
<evidence type="ECO:0000313" key="1">
    <source>
        <dbReference type="EMBL" id="HJE15943.1"/>
    </source>
</evidence>
<feature type="non-terminal residue" evidence="1">
    <location>
        <position position="1"/>
    </location>
</feature>
<dbReference type="Proteomes" id="UP000774947">
    <property type="component" value="Unassembled WGS sequence"/>
</dbReference>
<dbReference type="GO" id="GO:0016757">
    <property type="term" value="F:glycosyltransferase activity"/>
    <property type="evidence" value="ECO:0007669"/>
    <property type="project" value="InterPro"/>
</dbReference>
<reference evidence="1" key="1">
    <citation type="journal article" date="2021" name="PeerJ">
        <title>Extensive microbial diversity within the chicken gut microbiome revealed by metagenomics and culture.</title>
        <authorList>
            <person name="Gilroy R."/>
            <person name="Ravi A."/>
            <person name="Getino M."/>
            <person name="Pursley I."/>
            <person name="Horton D.L."/>
            <person name="Alikhan N.F."/>
            <person name="Baker D."/>
            <person name="Gharbi K."/>
            <person name="Hall N."/>
            <person name="Watson M."/>
            <person name="Adriaenssens E.M."/>
            <person name="Foster-Nyarko E."/>
            <person name="Jarju S."/>
            <person name="Secka A."/>
            <person name="Antonio M."/>
            <person name="Oren A."/>
            <person name="Chaudhuri R.R."/>
            <person name="La Ragione R."/>
            <person name="Hildebrand F."/>
            <person name="Pallen M.J."/>
        </authorList>
    </citation>
    <scope>NUCLEOTIDE SEQUENCE</scope>
    <source>
        <strain evidence="1">CHK173-2119</strain>
    </source>
</reference>
<dbReference type="AlphaFoldDB" id="A0A921DWH8"/>
<sequence>VELVGGVIDTLEKFHRQAVGMTDEDHYINTGCLVINLANWRRDNVLQQMVDYVIAQKGNVPHLDKQVVNAVLKEKLTVLPPKWNVLTPMFLFSSKKITSFYELKHYYSDTELVEAIQQPRIIHYTPGIVGRPWMKNCQHPRTTDYLQARQKSGFPLVQAEDDRTKNARRLEQIYQTFGEWGYFTTLRVINLLKPERTYSS</sequence>
<dbReference type="EMBL" id="DYXY01000203">
    <property type="protein sequence ID" value="HJE15943.1"/>
    <property type="molecule type" value="Genomic_DNA"/>
</dbReference>
<dbReference type="Pfam" id="PF01501">
    <property type="entry name" value="Glyco_transf_8"/>
    <property type="match status" value="1"/>
</dbReference>
<dbReference type="InterPro" id="IPR029044">
    <property type="entry name" value="Nucleotide-diphossugar_trans"/>
</dbReference>
<dbReference type="Gene3D" id="3.90.550.10">
    <property type="entry name" value="Spore Coat Polysaccharide Biosynthesis Protein SpsA, Chain A"/>
    <property type="match status" value="1"/>
</dbReference>
<evidence type="ECO:0000313" key="2">
    <source>
        <dbReference type="Proteomes" id="UP000774947"/>
    </source>
</evidence>
<dbReference type="InterPro" id="IPR002495">
    <property type="entry name" value="Glyco_trans_8"/>
</dbReference>
<dbReference type="SUPFAM" id="SSF53448">
    <property type="entry name" value="Nucleotide-diphospho-sugar transferases"/>
    <property type="match status" value="1"/>
</dbReference>
<gene>
    <name evidence="1" type="ORF">K8W17_07685</name>
</gene>